<accession>A0A1F6M4J1</accession>
<sequence>MGDFSSSRGENWGRAQAYHDMEGLQQDELEAKYFANGAILTLVDLVDQVRNDLPEKTRTKIEAFLNELRTVEAQFKAQNSKRDVEHITYKVARAARIIESLKSLNVEQLPDERAKIVQHIEQELTVN</sequence>
<reference evidence="1 2" key="1">
    <citation type="journal article" date="2016" name="Nat. Commun.">
        <title>Thousands of microbial genomes shed light on interconnected biogeochemical processes in an aquifer system.</title>
        <authorList>
            <person name="Anantharaman K."/>
            <person name="Brown C.T."/>
            <person name="Hug L.A."/>
            <person name="Sharon I."/>
            <person name="Castelle C.J."/>
            <person name="Probst A.J."/>
            <person name="Thomas B.C."/>
            <person name="Singh A."/>
            <person name="Wilkins M.J."/>
            <person name="Karaoz U."/>
            <person name="Brodie E.L."/>
            <person name="Williams K.H."/>
            <person name="Hubbard S.S."/>
            <person name="Banfield J.F."/>
        </authorList>
    </citation>
    <scope>NUCLEOTIDE SEQUENCE [LARGE SCALE GENOMIC DNA]</scope>
</reference>
<dbReference type="EMBL" id="MFQB01000035">
    <property type="protein sequence ID" value="OGH66483.1"/>
    <property type="molecule type" value="Genomic_DNA"/>
</dbReference>
<name>A0A1F6M4J1_9BACT</name>
<evidence type="ECO:0000313" key="2">
    <source>
        <dbReference type="Proteomes" id="UP000176282"/>
    </source>
</evidence>
<protein>
    <submittedName>
        <fullName evidence="1">Uncharacterized protein</fullName>
    </submittedName>
</protein>
<dbReference type="STRING" id="1798680.A3J66_04335"/>
<gene>
    <name evidence="1" type="ORF">A3J66_04335</name>
</gene>
<dbReference type="Proteomes" id="UP000176282">
    <property type="component" value="Unassembled WGS sequence"/>
</dbReference>
<evidence type="ECO:0000313" key="1">
    <source>
        <dbReference type="EMBL" id="OGH66483.1"/>
    </source>
</evidence>
<dbReference type="AlphaFoldDB" id="A0A1F6M4J1"/>
<proteinExistence type="predicted"/>
<comment type="caution">
    <text evidence="1">The sequence shown here is derived from an EMBL/GenBank/DDBJ whole genome shotgun (WGS) entry which is preliminary data.</text>
</comment>
<organism evidence="1 2">
    <name type="scientific">Candidatus Magasanikbacteria bacterium RIFCSPHIGHO2_02_FULL_47_14</name>
    <dbReference type="NCBI Taxonomy" id="1798680"/>
    <lineage>
        <taxon>Bacteria</taxon>
        <taxon>Candidatus Magasanikiibacteriota</taxon>
    </lineage>
</organism>